<keyword evidence="1" id="KW-0812">Transmembrane</keyword>
<protein>
    <submittedName>
        <fullName evidence="2">Uncharacterized protein</fullName>
    </submittedName>
</protein>
<name>A0A6N6K7R9_9ENTR</name>
<evidence type="ECO:0000313" key="3">
    <source>
        <dbReference type="Proteomes" id="UP000468420"/>
    </source>
</evidence>
<dbReference type="EMBL" id="QRDC01000002">
    <property type="protein sequence ID" value="KAA1280213.1"/>
    <property type="molecule type" value="Genomic_DNA"/>
</dbReference>
<feature type="transmembrane region" description="Helical" evidence="1">
    <location>
        <begin position="7"/>
        <end position="25"/>
    </location>
</feature>
<keyword evidence="1" id="KW-0472">Membrane</keyword>
<accession>A0A6N6K7R9</accession>
<dbReference type="Proteomes" id="UP000468420">
    <property type="component" value="Unassembled WGS sequence"/>
</dbReference>
<dbReference type="AlphaFoldDB" id="A0A6N6K7R9"/>
<keyword evidence="1" id="KW-1133">Transmembrane helix</keyword>
<dbReference type="RefSeq" id="WP_149691265.1">
    <property type="nucleotide sequence ID" value="NZ_QRDC01000002.1"/>
</dbReference>
<evidence type="ECO:0000313" key="2">
    <source>
        <dbReference type="EMBL" id="KAA1280213.1"/>
    </source>
</evidence>
<sequence length="64" mass="7381">MLILAKIIGVLWMLLWFVIVLQAFMRGVTEGKDVFGYFLASVFMWLLVAIAPIAIIKFGWSYIR</sequence>
<gene>
    <name evidence="2" type="ORF">DXF85_02730</name>
</gene>
<reference evidence="2 3" key="1">
    <citation type="submission" date="2018-08" db="EMBL/GenBank/DDBJ databases">
        <title>Complete genomic analysis of a Citrobacter pasteurii isolated from cockles (Cerastoderma edule) containing a new chromosomic qnrB allele.</title>
        <authorList>
            <person name="Rodrigues A."/>
            <person name="Baptista T."/>
            <person name="Quesada A."/>
            <person name="Campos M.J."/>
        </authorList>
    </citation>
    <scope>NUCLEOTIDE SEQUENCE [LARGE SCALE GENOMIC DNA]</scope>
    <source>
        <strain evidence="2 3">BA18</strain>
    </source>
</reference>
<comment type="caution">
    <text evidence="2">The sequence shown here is derived from an EMBL/GenBank/DDBJ whole genome shotgun (WGS) entry which is preliminary data.</text>
</comment>
<organism evidence="2 3">
    <name type="scientific">Citrobacter pasteurii</name>
    <dbReference type="NCBI Taxonomy" id="1563222"/>
    <lineage>
        <taxon>Bacteria</taxon>
        <taxon>Pseudomonadati</taxon>
        <taxon>Pseudomonadota</taxon>
        <taxon>Gammaproteobacteria</taxon>
        <taxon>Enterobacterales</taxon>
        <taxon>Enterobacteriaceae</taxon>
        <taxon>Citrobacter</taxon>
    </lineage>
</organism>
<proteinExistence type="predicted"/>
<feature type="transmembrane region" description="Helical" evidence="1">
    <location>
        <begin position="37"/>
        <end position="60"/>
    </location>
</feature>
<evidence type="ECO:0000256" key="1">
    <source>
        <dbReference type="SAM" id="Phobius"/>
    </source>
</evidence>